<proteinExistence type="predicted"/>
<keyword evidence="5" id="KW-1185">Reference proteome</keyword>
<dbReference type="PIRSF" id="PIRSF007487">
    <property type="entry name" value="Competence-induced_CoiA_bac"/>
    <property type="match status" value="1"/>
</dbReference>
<evidence type="ECO:0000259" key="1">
    <source>
        <dbReference type="Pfam" id="PF06054"/>
    </source>
</evidence>
<gene>
    <name evidence="4" type="ORF">QGM71_08845</name>
</gene>
<feature type="domain" description="Competence protein CoiA nuclease-like" evidence="1">
    <location>
        <begin position="66"/>
        <end position="223"/>
    </location>
</feature>
<dbReference type="InterPro" id="IPR021176">
    <property type="entry name" value="Competence-induced_CoiA"/>
</dbReference>
<comment type="caution">
    <text evidence="4">The sequence shown here is derived from an EMBL/GenBank/DDBJ whole genome shotgun (WGS) entry which is preliminary data.</text>
</comment>
<feature type="domain" description="Competence protein CoiA C-terminal" evidence="3">
    <location>
        <begin position="233"/>
        <end position="375"/>
    </location>
</feature>
<sequence>MLQAKSKEGRLVTLATLTKLEINKLKQVKFYCPACNQRVIMKAGSIVIPHFAHQSIQKCPAHEGGEGLYHEKGKLLLYQWLKKQNIHVELEVYLPEINQRPDLLLRLNTKIIAIEYQCARVAIEQIRERNNGYRKAGIIPIWILGATLLKRKMSYQLQLDQFSLQFTHQFSPTYPLTLFYFCPITNQFASVRNIYLTSLDKAIGKFYIQRLNSMSFIDIFQKELLKSSHLYQLWRKEKERFRMRQPKRLYGKELAWAKWLYEKGTHREHLPSIIYLPTVSQYLMNSAPWDWQSRLCIDILCNKPLGTQISLKSCERIVRQQMQDSNSFPLIYTGKNPIIEYLMLLSELNILTKRTPHSFLIINPIDFYKNVEEALTGDKIIMDQLVKQN</sequence>
<feature type="domain" description="Competence protein CoiA-like N-terminal" evidence="2">
    <location>
        <begin position="16"/>
        <end position="61"/>
    </location>
</feature>
<reference evidence="4 5" key="1">
    <citation type="journal article" date="2024" name="Int. J. Syst. Evol. Microbiol.">
        <title>Virgibacillus tibetensis sp. nov., isolated from salt lake on the Tibetan Plateau of China.</title>
        <authorList>
            <person name="Phurbu D."/>
            <person name="Liu Z.-X."/>
            <person name="Wang R."/>
            <person name="Zheng Y.-Y."/>
            <person name="Liu H.-C."/>
            <person name="Zhou Y.-G."/>
            <person name="Yu Y.-J."/>
            <person name="Li A.-H."/>
        </authorList>
    </citation>
    <scope>NUCLEOTIDE SEQUENCE [LARGE SCALE GENOMIC DNA]</scope>
    <source>
        <strain evidence="4 5">C22-A2</strain>
    </source>
</reference>
<protein>
    <submittedName>
        <fullName evidence="4">Competence protein CoiA family protein</fullName>
    </submittedName>
</protein>
<evidence type="ECO:0000259" key="2">
    <source>
        <dbReference type="Pfam" id="PF25164"/>
    </source>
</evidence>
<dbReference type="Pfam" id="PF06054">
    <property type="entry name" value="CoiA_nuc"/>
    <property type="match status" value="1"/>
</dbReference>
<dbReference type="InterPro" id="IPR057253">
    <property type="entry name" value="CoiA-like_N"/>
</dbReference>
<dbReference type="Pfam" id="PF25166">
    <property type="entry name" value="CoiA_C"/>
    <property type="match status" value="1"/>
</dbReference>
<evidence type="ECO:0000313" key="5">
    <source>
        <dbReference type="Proteomes" id="UP001335737"/>
    </source>
</evidence>
<dbReference type="Proteomes" id="UP001335737">
    <property type="component" value="Unassembled WGS sequence"/>
</dbReference>
<dbReference type="EMBL" id="JARZFX010000003">
    <property type="protein sequence ID" value="MEC5423597.1"/>
    <property type="molecule type" value="Genomic_DNA"/>
</dbReference>
<dbReference type="Pfam" id="PF25164">
    <property type="entry name" value="CoiA_N"/>
    <property type="match status" value="1"/>
</dbReference>
<evidence type="ECO:0000313" key="4">
    <source>
        <dbReference type="EMBL" id="MEC5423597.1"/>
    </source>
</evidence>
<dbReference type="RefSeq" id="WP_327607166.1">
    <property type="nucleotide sequence ID" value="NZ_JARZFX010000003.1"/>
</dbReference>
<dbReference type="InterPro" id="IPR010330">
    <property type="entry name" value="CoiA_nuc"/>
</dbReference>
<accession>A0ABU6KE35</accession>
<organism evidence="4 5">
    <name type="scientific">Virgibacillus tibetensis</name>
    <dbReference type="NCBI Taxonomy" id="3042313"/>
    <lineage>
        <taxon>Bacteria</taxon>
        <taxon>Bacillati</taxon>
        <taxon>Bacillota</taxon>
        <taxon>Bacilli</taxon>
        <taxon>Bacillales</taxon>
        <taxon>Bacillaceae</taxon>
        <taxon>Virgibacillus</taxon>
    </lineage>
</organism>
<dbReference type="InterPro" id="IPR057252">
    <property type="entry name" value="CoiA_C"/>
</dbReference>
<evidence type="ECO:0000259" key="3">
    <source>
        <dbReference type="Pfam" id="PF25166"/>
    </source>
</evidence>
<name>A0ABU6KE35_9BACI</name>